<comment type="caution">
    <text evidence="2">The sequence shown here is derived from an EMBL/GenBank/DDBJ whole genome shotgun (WGS) entry which is preliminary data.</text>
</comment>
<dbReference type="PANTHER" id="PTHR22803">
    <property type="entry name" value="MANNOSE, PHOSPHOLIPASE, LECTIN RECEPTOR RELATED"/>
    <property type="match status" value="1"/>
</dbReference>
<gene>
    <name evidence="2" type="primary">ajl2</name>
    <name evidence="2" type="ORF">DAT39_017979</name>
</gene>
<sequence length="129" mass="15245">SDFNKIIQEAEEHHINRQCSTCCPFGWVKYERRCFTYQASRMDWASAEKHCLNLGGHLTSIHSEYEYRMIKALIRAHDPEENAAWIGLNGCQKKFNWFWSDGSRLTFTKWNPREPNFVNAECCVHIDWG</sequence>
<feature type="domain" description="C-type lectin" evidence="1">
    <location>
        <begin position="30"/>
        <end position="129"/>
    </location>
</feature>
<protein>
    <submittedName>
        <fullName evidence="2">Lactose-binding lectin l-2-like</fullName>
    </submittedName>
</protein>
<dbReference type="PROSITE" id="PS50041">
    <property type="entry name" value="C_TYPE_LECTIN_2"/>
    <property type="match status" value="1"/>
</dbReference>
<organism evidence="2 3">
    <name type="scientific">Clarias magur</name>
    <name type="common">Asian catfish</name>
    <name type="synonym">Macropteronotus magur</name>
    <dbReference type="NCBI Taxonomy" id="1594786"/>
    <lineage>
        <taxon>Eukaryota</taxon>
        <taxon>Metazoa</taxon>
        <taxon>Chordata</taxon>
        <taxon>Craniata</taxon>
        <taxon>Vertebrata</taxon>
        <taxon>Euteleostomi</taxon>
        <taxon>Actinopterygii</taxon>
        <taxon>Neopterygii</taxon>
        <taxon>Teleostei</taxon>
        <taxon>Ostariophysi</taxon>
        <taxon>Siluriformes</taxon>
        <taxon>Clariidae</taxon>
        <taxon>Clarias</taxon>
    </lineage>
</organism>
<dbReference type="Gene3D" id="3.10.100.10">
    <property type="entry name" value="Mannose-Binding Protein A, subunit A"/>
    <property type="match status" value="1"/>
</dbReference>
<feature type="non-terminal residue" evidence="2">
    <location>
        <position position="1"/>
    </location>
</feature>
<reference evidence="2" key="1">
    <citation type="submission" date="2020-07" db="EMBL/GenBank/DDBJ databases">
        <title>Clarias magur genome sequencing, assembly and annotation.</title>
        <authorList>
            <person name="Kushwaha B."/>
            <person name="Kumar R."/>
            <person name="Das P."/>
            <person name="Joshi C.G."/>
            <person name="Kumar D."/>
            <person name="Nagpure N.S."/>
            <person name="Pandey M."/>
            <person name="Agarwal S."/>
            <person name="Srivastava S."/>
            <person name="Singh M."/>
            <person name="Sahoo L."/>
            <person name="Jayasankar P."/>
            <person name="Meher P.K."/>
            <person name="Koringa P.G."/>
            <person name="Iquebal M.A."/>
            <person name="Das S.P."/>
            <person name="Bit A."/>
            <person name="Patnaik S."/>
            <person name="Patel N."/>
            <person name="Shah T.M."/>
            <person name="Hinsu A."/>
            <person name="Jena J.K."/>
        </authorList>
    </citation>
    <scope>NUCLEOTIDE SEQUENCE</scope>
    <source>
        <strain evidence="2">CIFAMagur01</strain>
        <tissue evidence="2">Testis</tissue>
    </source>
</reference>
<dbReference type="InterPro" id="IPR016187">
    <property type="entry name" value="CTDL_fold"/>
</dbReference>
<keyword evidence="3" id="KW-1185">Reference proteome</keyword>
<dbReference type="CDD" id="cd00037">
    <property type="entry name" value="CLECT"/>
    <property type="match status" value="1"/>
</dbReference>
<dbReference type="SUPFAM" id="SSF56436">
    <property type="entry name" value="C-type lectin-like"/>
    <property type="match status" value="1"/>
</dbReference>
<accession>A0A8J4TUX4</accession>
<evidence type="ECO:0000259" key="1">
    <source>
        <dbReference type="PROSITE" id="PS50041"/>
    </source>
</evidence>
<dbReference type="Proteomes" id="UP000727407">
    <property type="component" value="Unassembled WGS sequence"/>
</dbReference>
<dbReference type="EMBL" id="QNUK01000511">
    <property type="protein sequence ID" value="KAF5892326.1"/>
    <property type="molecule type" value="Genomic_DNA"/>
</dbReference>
<dbReference type="SMART" id="SM00034">
    <property type="entry name" value="CLECT"/>
    <property type="match status" value="1"/>
</dbReference>
<dbReference type="OrthoDB" id="7357196at2759"/>
<proteinExistence type="predicted"/>
<feature type="non-terminal residue" evidence="2">
    <location>
        <position position="129"/>
    </location>
</feature>
<evidence type="ECO:0000313" key="2">
    <source>
        <dbReference type="EMBL" id="KAF5892326.1"/>
    </source>
</evidence>
<dbReference type="Pfam" id="PF00059">
    <property type="entry name" value="Lectin_C"/>
    <property type="match status" value="1"/>
</dbReference>
<name>A0A8J4TUX4_CLAMG</name>
<dbReference type="InterPro" id="IPR050111">
    <property type="entry name" value="C-type_lectin/snaclec_domain"/>
</dbReference>
<dbReference type="InterPro" id="IPR016186">
    <property type="entry name" value="C-type_lectin-like/link_sf"/>
</dbReference>
<dbReference type="AlphaFoldDB" id="A0A8J4TUX4"/>
<evidence type="ECO:0000313" key="3">
    <source>
        <dbReference type="Proteomes" id="UP000727407"/>
    </source>
</evidence>
<dbReference type="InterPro" id="IPR001304">
    <property type="entry name" value="C-type_lectin-like"/>
</dbReference>